<evidence type="ECO:0000256" key="5">
    <source>
        <dbReference type="ARBA" id="ARBA00023306"/>
    </source>
</evidence>
<dbReference type="SUPFAM" id="SSF53623">
    <property type="entry name" value="MurD-like peptide ligases, catalytic domain"/>
    <property type="match status" value="1"/>
</dbReference>
<keyword evidence="2" id="KW-0132">Cell division</keyword>
<dbReference type="GO" id="GO:0004326">
    <property type="term" value="F:tetrahydrofolylpolyglutamate synthase activity"/>
    <property type="evidence" value="ECO:0007669"/>
    <property type="project" value="InterPro"/>
</dbReference>
<dbReference type="PROSITE" id="PS01011">
    <property type="entry name" value="FOLYLPOLYGLU_SYNT_1"/>
    <property type="match status" value="1"/>
</dbReference>
<dbReference type="Gene3D" id="3.40.1190.10">
    <property type="entry name" value="Mur-like, catalytic domain"/>
    <property type="match status" value="1"/>
</dbReference>
<evidence type="ECO:0000313" key="7">
    <source>
        <dbReference type="EMBL" id="RAP02659.1"/>
    </source>
</evidence>
<feature type="domain" description="Mur ligase central" evidence="6">
    <location>
        <begin position="105"/>
        <end position="228"/>
    </location>
</feature>
<dbReference type="AlphaFoldDB" id="A0A328Q7B4"/>
<dbReference type="Proteomes" id="UP000248557">
    <property type="component" value="Unassembled WGS sequence"/>
</dbReference>
<dbReference type="GO" id="GO:0008764">
    <property type="term" value="F:UDP-N-acetylmuramoylalanine-D-glutamate ligase activity"/>
    <property type="evidence" value="ECO:0007669"/>
    <property type="project" value="InterPro"/>
</dbReference>
<reference evidence="7 8" key="1">
    <citation type="submission" date="2017-05" db="EMBL/GenBank/DDBJ databases">
        <title>Host range expansion of the Methanosphaera genus to humans and monogastric animals involves recent and extensive reduction in genome content.</title>
        <authorList>
            <person name="Hoedt E.C."/>
            <person name="Volmer J.G."/>
            <person name="Parks D.H."/>
            <person name="Rosewarne C.P."/>
            <person name="Denman S.E."/>
            <person name="Mcsweeney C.S."/>
            <person name="O Cuiv P."/>
            <person name="Hugenholtz P."/>
            <person name="Tyson G.W."/>
            <person name="Morrison M."/>
        </authorList>
    </citation>
    <scope>NUCLEOTIDE SEQUENCE [LARGE SCALE GENOMIC DNA]</scope>
    <source>
        <strain evidence="7 8">PA5</strain>
    </source>
</reference>
<dbReference type="EMBL" id="NGJK01000080">
    <property type="protein sequence ID" value="RAP02659.1"/>
    <property type="molecule type" value="Genomic_DNA"/>
</dbReference>
<dbReference type="InterPro" id="IPR036565">
    <property type="entry name" value="Mur-like_cat_sf"/>
</dbReference>
<dbReference type="InterPro" id="IPR005762">
    <property type="entry name" value="MurD"/>
</dbReference>
<evidence type="ECO:0000256" key="2">
    <source>
        <dbReference type="ARBA" id="ARBA00022618"/>
    </source>
</evidence>
<evidence type="ECO:0000256" key="4">
    <source>
        <dbReference type="ARBA" id="ARBA00022840"/>
    </source>
</evidence>
<name>A0A328Q7B4_9EURY</name>
<dbReference type="GO" id="GO:0051301">
    <property type="term" value="P:cell division"/>
    <property type="evidence" value="ECO:0007669"/>
    <property type="project" value="UniProtKB-KW"/>
</dbReference>
<evidence type="ECO:0000259" key="6">
    <source>
        <dbReference type="Pfam" id="PF08245"/>
    </source>
</evidence>
<keyword evidence="1" id="KW-0436">Ligase</keyword>
<dbReference type="GO" id="GO:0005524">
    <property type="term" value="F:ATP binding"/>
    <property type="evidence" value="ECO:0007669"/>
    <property type="project" value="UniProtKB-KW"/>
</dbReference>
<dbReference type="InterPro" id="IPR013221">
    <property type="entry name" value="Mur_ligase_cen"/>
</dbReference>
<dbReference type="InterPro" id="IPR018109">
    <property type="entry name" value="Folylpolyglutamate_synth_CS"/>
</dbReference>
<keyword evidence="5" id="KW-0131">Cell cycle</keyword>
<proteinExistence type="predicted"/>
<evidence type="ECO:0000256" key="1">
    <source>
        <dbReference type="ARBA" id="ARBA00022598"/>
    </source>
</evidence>
<dbReference type="GO" id="GO:0008360">
    <property type="term" value="P:regulation of cell shape"/>
    <property type="evidence" value="ECO:0007669"/>
    <property type="project" value="InterPro"/>
</dbReference>
<evidence type="ECO:0000313" key="8">
    <source>
        <dbReference type="Proteomes" id="UP000248557"/>
    </source>
</evidence>
<dbReference type="Pfam" id="PF08245">
    <property type="entry name" value="Mur_ligase_M"/>
    <property type="match status" value="1"/>
</dbReference>
<keyword evidence="4" id="KW-0067">ATP-binding</keyword>
<dbReference type="GO" id="GO:0005737">
    <property type="term" value="C:cytoplasm"/>
    <property type="evidence" value="ECO:0007669"/>
    <property type="project" value="InterPro"/>
</dbReference>
<comment type="caution">
    <text evidence="7">The sequence shown here is derived from an EMBL/GenBank/DDBJ whole genome shotgun (WGS) entry which is preliminary data.</text>
</comment>
<dbReference type="SUPFAM" id="SSF51984">
    <property type="entry name" value="MurCD N-terminal domain"/>
    <property type="match status" value="1"/>
</dbReference>
<accession>A0A328Q7B4</accession>
<evidence type="ECO:0000256" key="3">
    <source>
        <dbReference type="ARBA" id="ARBA00022741"/>
    </source>
</evidence>
<dbReference type="PANTHER" id="PTHR43692">
    <property type="entry name" value="UDP-N-ACETYLMURAMOYLALANINE--D-GLUTAMATE LIGASE"/>
    <property type="match status" value="1"/>
</dbReference>
<dbReference type="PANTHER" id="PTHR43692:SF1">
    <property type="entry name" value="UDP-N-ACETYLMURAMOYLALANINE--D-GLUTAMATE LIGASE"/>
    <property type="match status" value="1"/>
</dbReference>
<dbReference type="Gene3D" id="3.40.50.720">
    <property type="entry name" value="NAD(P)-binding Rossmann-like Domain"/>
    <property type="match status" value="1"/>
</dbReference>
<organism evidence="7 8">
    <name type="scientific">Methanosphaera stadtmanae</name>
    <dbReference type="NCBI Taxonomy" id="2317"/>
    <lineage>
        <taxon>Archaea</taxon>
        <taxon>Methanobacteriati</taxon>
        <taxon>Methanobacteriota</taxon>
        <taxon>Methanomada group</taxon>
        <taxon>Methanobacteria</taxon>
        <taxon>Methanobacteriales</taxon>
        <taxon>Methanobacteriaceae</taxon>
        <taxon>Methanosphaera</taxon>
    </lineage>
</organism>
<sequence length="412" mass="47141">MKVSVVGLGVEGQKATISLLKRGYDVYSSDINRNINLSLLEKEPLNTQKLDLEIGSHNLDKIYKSDLVSVSPSLFKKEICKNIIEREIFISDILTKHKQIKTIAVTGTNGKTTTTHMIYHILKNEGYKVAIGGNGGGGFSGYNELLLDTNENEYDYMIIEVCDMTLDFCNYVFDIDIVVVTNIGYDHMDVHKSIEHYTEEVGCFIENKVAILNYNDKNLQKIKNESRETYFFNTYKHELNLFGKFNLQNAEAARITCNKLGVLDENIINSLKTFESVEGRTIKINYNDNEIVSGKTDNVDALKAVLEEERFDILIIGTPRKYETCRYNILDYINNYKPDTLIIFPGLEDTTYDYVQYLNNIGYTKDMIVLKNIDDILNFINTKKGYKIFVGGNGQEKITQITNILKEEKTFH</sequence>
<dbReference type="RefSeq" id="WP_112149703.1">
    <property type="nucleotide sequence ID" value="NZ_NGJK01000080.1"/>
</dbReference>
<protein>
    <recommendedName>
        <fullName evidence="6">Mur ligase central domain-containing protein</fullName>
    </recommendedName>
</protein>
<keyword evidence="3" id="KW-0547">Nucleotide-binding</keyword>
<gene>
    <name evidence="7" type="ORF">CA615_06400</name>
</gene>